<dbReference type="Proteomes" id="UP000007879">
    <property type="component" value="Unassembled WGS sequence"/>
</dbReference>
<keyword evidence="1" id="KW-0732">Signal</keyword>
<dbReference type="GO" id="GO:0004741">
    <property type="term" value="F:[pyruvate dehydrogenase (acetyl-transferring)]-phosphatase activity"/>
    <property type="evidence" value="ECO:0007669"/>
    <property type="project" value="TreeGrafter"/>
</dbReference>
<dbReference type="PROSITE" id="PS51746">
    <property type="entry name" value="PPM_2"/>
    <property type="match status" value="1"/>
</dbReference>
<dbReference type="OrthoDB" id="420076at2759"/>
<dbReference type="PANTHER" id="PTHR13832:SF792">
    <property type="entry name" value="GM14286P"/>
    <property type="match status" value="1"/>
</dbReference>
<feature type="chain" id="PRO_5013344645" description="PPM-type phosphatase domain-containing protein" evidence="1">
    <location>
        <begin position="16"/>
        <end position="446"/>
    </location>
</feature>
<dbReference type="KEGG" id="aqu:100636527"/>
<dbReference type="FunCoup" id="A0A1X7VDE2">
    <property type="interactions" value="706"/>
</dbReference>
<dbReference type="InterPro" id="IPR001932">
    <property type="entry name" value="PPM-type_phosphatase-like_dom"/>
</dbReference>
<dbReference type="InParanoid" id="A0A1X7VDE2"/>
<reference evidence="3" key="2">
    <citation type="submission" date="2017-05" db="UniProtKB">
        <authorList>
            <consortium name="EnsemblMetazoa"/>
        </authorList>
    </citation>
    <scope>IDENTIFICATION</scope>
</reference>
<dbReference type="SMART" id="SM00332">
    <property type="entry name" value="PP2Cc"/>
    <property type="match status" value="1"/>
</dbReference>
<dbReference type="AlphaFoldDB" id="A0A1X7VDE2"/>
<feature type="signal peptide" evidence="1">
    <location>
        <begin position="1"/>
        <end position="15"/>
    </location>
</feature>
<dbReference type="EnsemblMetazoa" id="XM_003384564.3">
    <property type="protein sequence ID" value="XP_003384612.2"/>
    <property type="gene ID" value="LOC100636527"/>
</dbReference>
<protein>
    <recommendedName>
        <fullName evidence="2">PPM-type phosphatase domain-containing protein</fullName>
    </recommendedName>
</protein>
<sequence>MFYLCLCLFIVSMAAYRLTRRRIFCLAGVCSGLATSGCLLLLVKEESVSCRGPGQCRHLASLSYQTLRKNEFSFKVNHPHIRSVDINYLPSNSPNEDRYSFGGLPESSAGLFAVIDGHRSFHCAEFLRQNLLKHVTQTLREGGVVSGSLNIHRDGDTLLDAGGTESLQLPDNSDKVPSLLRKSFLDLDKNISDGGLEAVELVKKGHSIRSNEGIFAKLAQALSGACALFAMINPQTIYVASTGDCRAVLGKKAGSGWEPVALSKDQNVHNEEEVNRVKSAHPGEEDTVIRESRLLGGLMPFRAFGDTEYKWPEESLSHVHFVLGDYKTPPYLTAEPVVTSYPSTGGQFLILGTDGLWERMKEQDIIDVVGRHYDKEGNKDKTSSKTFGLWSSKEKTCCEESVNSATELLWESLGGSDRSVKQLLEIPAGMSRMYRDDITIIVIHFK</sequence>
<gene>
    <name evidence="3" type="primary">100636527</name>
</gene>
<evidence type="ECO:0000313" key="4">
    <source>
        <dbReference type="Proteomes" id="UP000007879"/>
    </source>
</evidence>
<proteinExistence type="predicted"/>
<dbReference type="GO" id="GO:0005739">
    <property type="term" value="C:mitochondrion"/>
    <property type="evidence" value="ECO:0007669"/>
    <property type="project" value="TreeGrafter"/>
</dbReference>
<dbReference type="InterPro" id="IPR036457">
    <property type="entry name" value="PPM-type-like_dom_sf"/>
</dbReference>
<dbReference type="PANTHER" id="PTHR13832">
    <property type="entry name" value="PROTEIN PHOSPHATASE 2C"/>
    <property type="match status" value="1"/>
</dbReference>
<dbReference type="InterPro" id="IPR015655">
    <property type="entry name" value="PP2C"/>
</dbReference>
<keyword evidence="4" id="KW-1185">Reference proteome</keyword>
<dbReference type="Gene3D" id="3.60.40.10">
    <property type="entry name" value="PPM-type phosphatase domain"/>
    <property type="match status" value="1"/>
</dbReference>
<name>A0A1X7VDE2_AMPQE</name>
<accession>A0A1X7VDE2</accession>
<evidence type="ECO:0000259" key="2">
    <source>
        <dbReference type="PROSITE" id="PS51746"/>
    </source>
</evidence>
<reference evidence="4" key="1">
    <citation type="journal article" date="2010" name="Nature">
        <title>The Amphimedon queenslandica genome and the evolution of animal complexity.</title>
        <authorList>
            <person name="Srivastava M."/>
            <person name="Simakov O."/>
            <person name="Chapman J."/>
            <person name="Fahey B."/>
            <person name="Gauthier M.E."/>
            <person name="Mitros T."/>
            <person name="Richards G.S."/>
            <person name="Conaco C."/>
            <person name="Dacre M."/>
            <person name="Hellsten U."/>
            <person name="Larroux C."/>
            <person name="Putnam N.H."/>
            <person name="Stanke M."/>
            <person name="Adamska M."/>
            <person name="Darling A."/>
            <person name="Degnan S.M."/>
            <person name="Oakley T.H."/>
            <person name="Plachetzki D.C."/>
            <person name="Zhai Y."/>
            <person name="Adamski M."/>
            <person name="Calcino A."/>
            <person name="Cummins S.F."/>
            <person name="Goodstein D.M."/>
            <person name="Harris C."/>
            <person name="Jackson D.J."/>
            <person name="Leys S.P."/>
            <person name="Shu S."/>
            <person name="Woodcroft B.J."/>
            <person name="Vervoort M."/>
            <person name="Kosik K.S."/>
            <person name="Manning G."/>
            <person name="Degnan B.M."/>
            <person name="Rokhsar D.S."/>
        </authorList>
    </citation>
    <scope>NUCLEOTIDE SEQUENCE [LARGE SCALE GENOMIC DNA]</scope>
</reference>
<evidence type="ECO:0000256" key="1">
    <source>
        <dbReference type="SAM" id="SignalP"/>
    </source>
</evidence>
<dbReference type="Pfam" id="PF00481">
    <property type="entry name" value="PP2C"/>
    <property type="match status" value="1"/>
</dbReference>
<feature type="domain" description="PPM-type phosphatase" evidence="2">
    <location>
        <begin position="80"/>
        <end position="445"/>
    </location>
</feature>
<evidence type="ECO:0000313" key="3">
    <source>
        <dbReference type="EnsemblMetazoa" id="Aqu2.1.38320_001"/>
    </source>
</evidence>
<dbReference type="CDD" id="cd00143">
    <property type="entry name" value="PP2Cc"/>
    <property type="match status" value="1"/>
</dbReference>
<dbReference type="STRING" id="400682.A0A1X7VDE2"/>
<dbReference type="EnsemblMetazoa" id="Aqu2.1.38320_001">
    <property type="protein sequence ID" value="Aqu2.1.38320_001"/>
    <property type="gene ID" value="Aqu2.1.38320"/>
</dbReference>
<dbReference type="SUPFAM" id="SSF81606">
    <property type="entry name" value="PP2C-like"/>
    <property type="match status" value="1"/>
</dbReference>
<dbReference type="eggNOG" id="KOG0700">
    <property type="taxonomic scope" value="Eukaryota"/>
</dbReference>
<organism evidence="3">
    <name type="scientific">Amphimedon queenslandica</name>
    <name type="common">Sponge</name>
    <dbReference type="NCBI Taxonomy" id="400682"/>
    <lineage>
        <taxon>Eukaryota</taxon>
        <taxon>Metazoa</taxon>
        <taxon>Porifera</taxon>
        <taxon>Demospongiae</taxon>
        <taxon>Heteroscleromorpha</taxon>
        <taxon>Haplosclerida</taxon>
        <taxon>Niphatidae</taxon>
        <taxon>Amphimedon</taxon>
    </lineage>
</organism>